<organism evidence="2 3">
    <name type="scientific">Runella defluvii</name>
    <dbReference type="NCBI Taxonomy" id="370973"/>
    <lineage>
        <taxon>Bacteria</taxon>
        <taxon>Pseudomonadati</taxon>
        <taxon>Bacteroidota</taxon>
        <taxon>Cytophagia</taxon>
        <taxon>Cytophagales</taxon>
        <taxon>Spirosomataceae</taxon>
        <taxon>Runella</taxon>
    </lineage>
</organism>
<evidence type="ECO:0008006" key="4">
    <source>
        <dbReference type="Google" id="ProtNLM"/>
    </source>
</evidence>
<dbReference type="EMBL" id="JACIBY010000007">
    <property type="protein sequence ID" value="MBB3839602.1"/>
    <property type="molecule type" value="Genomic_DNA"/>
</dbReference>
<feature type="transmembrane region" description="Helical" evidence="1">
    <location>
        <begin position="75"/>
        <end position="96"/>
    </location>
</feature>
<dbReference type="AlphaFoldDB" id="A0A7W5ZLI9"/>
<keyword evidence="1" id="KW-0812">Transmembrane</keyword>
<comment type="caution">
    <text evidence="2">The sequence shown here is derived from an EMBL/GenBank/DDBJ whole genome shotgun (WGS) entry which is preliminary data.</text>
</comment>
<evidence type="ECO:0000256" key="1">
    <source>
        <dbReference type="SAM" id="Phobius"/>
    </source>
</evidence>
<keyword evidence="1" id="KW-1133">Transmembrane helix</keyword>
<keyword evidence="3" id="KW-1185">Reference proteome</keyword>
<proteinExistence type="predicted"/>
<reference evidence="2 3" key="1">
    <citation type="submission" date="2020-08" db="EMBL/GenBank/DDBJ databases">
        <title>Genomic Encyclopedia of Type Strains, Phase IV (KMG-IV): sequencing the most valuable type-strain genomes for metagenomic binning, comparative biology and taxonomic classification.</title>
        <authorList>
            <person name="Goeker M."/>
        </authorList>
    </citation>
    <scope>NUCLEOTIDE SEQUENCE [LARGE SCALE GENOMIC DNA]</scope>
    <source>
        <strain evidence="2 3">DSM 17976</strain>
    </source>
</reference>
<accession>A0A7W5ZLI9</accession>
<gene>
    <name evidence="2" type="ORF">FHS57_003611</name>
</gene>
<sequence>MKGTIIYASGQMCNQFWIYSNFIADAIDTNERVGIWAPNFNIEDFPSLYHSKYVRFPFFIKGIIKYIGYKKYKKYVQPFLSARIILMLCCLLSRVIPRISFKIIDISYMKSKNRVKYLNQLKELFAPDKYILDDVTLLFNSKRLEYNQIVGIHIRHGDYRTFKGGKYFYQLNEYKKIMKQIISMFKSDPKIGFFIACNENINYIKFNEFDFFYIENPNSLKDLMGLSLCDYIIGPPSSYSAWASLYTHTPLYFVEDVKSEISKDKFIHIEDIWFLK</sequence>
<name>A0A7W5ZLI9_9BACT</name>
<evidence type="ECO:0000313" key="2">
    <source>
        <dbReference type="EMBL" id="MBB3839602.1"/>
    </source>
</evidence>
<keyword evidence="1" id="KW-0472">Membrane</keyword>
<protein>
    <recommendedName>
        <fullName evidence="4">Glycosyl transferase family 11</fullName>
    </recommendedName>
</protein>
<dbReference type="Proteomes" id="UP000541352">
    <property type="component" value="Unassembled WGS sequence"/>
</dbReference>
<evidence type="ECO:0000313" key="3">
    <source>
        <dbReference type="Proteomes" id="UP000541352"/>
    </source>
</evidence>
<dbReference type="RefSeq" id="WP_183976016.1">
    <property type="nucleotide sequence ID" value="NZ_JACIBY010000007.1"/>
</dbReference>